<evidence type="ECO:0000313" key="3">
    <source>
        <dbReference type="Proteomes" id="UP000000771"/>
    </source>
</evidence>
<protein>
    <submittedName>
        <fullName evidence="2">Tungstate/molybdate binding protein</fullName>
    </submittedName>
</protein>
<sequence length="317" mass="32858">MALAAVALGACGSTQHASASHTHETASVAYAGSLEYLNEHVIGPDFARATGDVYEGRGGGSFGLAHDIIAGEISPNVFESIGGAPIAELEPRFTRWYVTVASSPIVLAYNPHTSFAPRLAAIAAGRAPFTELFSLLRTPGFLLGRTNPATDPQGQAFYEMVELATVRYHLPASTTSAVLGSLENPSQVYSETSLEARLESGQLDAASAFRSQAIQLHLPYIALPAAIDFGDPADAATYATASLTLPDGSVVHGHALTLAVTTLGRHDQGAAMAFVDYVIDGAGREALAAGGYTLLRPTVTGTGVPHVVRTAVARADG</sequence>
<reference evidence="2 3" key="1">
    <citation type="journal article" date="2009" name="Stand. Genomic Sci.">
        <title>Complete genome sequence of Acidimicrobium ferrooxidans type strain (ICP).</title>
        <authorList>
            <person name="Clum A."/>
            <person name="Nolan M."/>
            <person name="Lang E."/>
            <person name="Glavina Del Rio T."/>
            <person name="Tice H."/>
            <person name="Copeland A."/>
            <person name="Cheng J.F."/>
            <person name="Lucas S."/>
            <person name="Chen F."/>
            <person name="Bruce D."/>
            <person name="Goodwin L."/>
            <person name="Pitluck S."/>
            <person name="Ivanova N."/>
            <person name="Mavrommatis K."/>
            <person name="Mikhailova N."/>
            <person name="Pati A."/>
            <person name="Chen A."/>
            <person name="Palaniappan K."/>
            <person name="Goker M."/>
            <person name="Spring S."/>
            <person name="Land M."/>
            <person name="Hauser L."/>
            <person name="Chang Y.J."/>
            <person name="Jeffries C.C."/>
            <person name="Chain P."/>
            <person name="Bristow J."/>
            <person name="Eisen J.A."/>
            <person name="Markowitz V."/>
            <person name="Hugenholtz P."/>
            <person name="Kyrpides N.C."/>
            <person name="Klenk H.P."/>
            <person name="Lapidus A."/>
        </authorList>
    </citation>
    <scope>NUCLEOTIDE SEQUENCE [LARGE SCALE GENOMIC DNA]</scope>
    <source>
        <strain evidence="3">DSM 10331 / JCM 15462 / NBRC 103882 / ICP</strain>
    </source>
</reference>
<evidence type="ECO:0000313" key="2">
    <source>
        <dbReference type="EMBL" id="ACU54838.1"/>
    </source>
</evidence>
<name>C7M1U1_ACIFD</name>
<dbReference type="GO" id="GO:0030973">
    <property type="term" value="F:molybdate ion binding"/>
    <property type="evidence" value="ECO:0007669"/>
    <property type="project" value="TreeGrafter"/>
</dbReference>
<dbReference type="PANTHER" id="PTHR30632:SF16">
    <property type="entry name" value="MOLYBDATE_TUNGSTATE-BINDING PROTEIN WTPA"/>
    <property type="match status" value="1"/>
</dbReference>
<dbReference type="SUPFAM" id="SSF53850">
    <property type="entry name" value="Periplasmic binding protein-like II"/>
    <property type="match status" value="1"/>
</dbReference>
<dbReference type="Proteomes" id="UP000000771">
    <property type="component" value="Chromosome"/>
</dbReference>
<dbReference type="CDD" id="cd13540">
    <property type="entry name" value="PBP2_ModA_WtpA"/>
    <property type="match status" value="1"/>
</dbReference>
<evidence type="ECO:0000256" key="1">
    <source>
        <dbReference type="ARBA" id="ARBA00009438"/>
    </source>
</evidence>
<comment type="similarity">
    <text evidence="1">Belongs to the bacterial solute-binding protein 1 family. WtpA subfamily.</text>
</comment>
<dbReference type="EMBL" id="CP001631">
    <property type="protein sequence ID" value="ACU54838.1"/>
    <property type="molecule type" value="Genomic_DNA"/>
</dbReference>
<gene>
    <name evidence="2" type="ordered locus">Afer_1934</name>
</gene>
<dbReference type="InterPro" id="IPR050682">
    <property type="entry name" value="ModA/WtpA"/>
</dbReference>
<keyword evidence="3" id="KW-1185">Reference proteome</keyword>
<dbReference type="eggNOG" id="COG0725">
    <property type="taxonomic scope" value="Bacteria"/>
</dbReference>
<dbReference type="GO" id="GO:0015689">
    <property type="term" value="P:molybdate ion transport"/>
    <property type="evidence" value="ECO:0007669"/>
    <property type="project" value="TreeGrafter"/>
</dbReference>
<dbReference type="PANTHER" id="PTHR30632">
    <property type="entry name" value="MOLYBDATE-BINDING PERIPLASMIC PROTEIN"/>
    <property type="match status" value="1"/>
</dbReference>
<dbReference type="Gene3D" id="3.40.190.10">
    <property type="entry name" value="Periplasmic binding protein-like II"/>
    <property type="match status" value="2"/>
</dbReference>
<dbReference type="AlphaFoldDB" id="C7M1U1"/>
<accession>C7M1U1</accession>
<dbReference type="HOGENOM" id="CLU_055936_1_0_11"/>
<dbReference type="Pfam" id="PF13531">
    <property type="entry name" value="SBP_bac_11"/>
    <property type="match status" value="1"/>
</dbReference>
<dbReference type="STRING" id="525909.Afer_1934"/>
<dbReference type="KEGG" id="afo:Afer_1934"/>
<proteinExistence type="inferred from homology"/>
<organism evidence="2 3">
    <name type="scientific">Acidimicrobium ferrooxidans (strain DSM 10331 / JCM 15462 / NBRC 103882 / ICP)</name>
    <dbReference type="NCBI Taxonomy" id="525909"/>
    <lineage>
        <taxon>Bacteria</taxon>
        <taxon>Bacillati</taxon>
        <taxon>Actinomycetota</taxon>
        <taxon>Acidimicrobiia</taxon>
        <taxon>Acidimicrobiales</taxon>
        <taxon>Acidimicrobiaceae</taxon>
        <taxon>Acidimicrobium</taxon>
    </lineage>
</organism>